<dbReference type="RefSeq" id="WP_038279511.1">
    <property type="nucleotide sequence ID" value="NZ_JPME01000010.1"/>
</dbReference>
<dbReference type="STRING" id="29354.IO98_06905"/>
<dbReference type="AlphaFoldDB" id="A0A084JNH4"/>
<dbReference type="InterPro" id="IPR029044">
    <property type="entry name" value="Nucleotide-diphossugar_trans"/>
</dbReference>
<comment type="similarity">
    <text evidence="3">Belongs to the class-I pyridoxal-phosphate-dependent aminotransferase family.</text>
</comment>
<dbReference type="EC" id="2.6.1.-" evidence="3"/>
<dbReference type="PANTHER" id="PTHR42885">
    <property type="entry name" value="HISTIDINOL-PHOSPHATE AMINOTRANSFERASE-RELATED"/>
    <property type="match status" value="1"/>
</dbReference>
<evidence type="ECO:0000256" key="1">
    <source>
        <dbReference type="ARBA" id="ARBA00001933"/>
    </source>
</evidence>
<comment type="cofactor">
    <cofactor evidence="1 3">
        <name>pyridoxal 5'-phosphate</name>
        <dbReference type="ChEBI" id="CHEBI:597326"/>
    </cofactor>
</comment>
<dbReference type="InterPro" id="IPR004838">
    <property type="entry name" value="NHTrfase_class1_PyrdxlP-BS"/>
</dbReference>
<dbReference type="InterPro" id="IPR004839">
    <property type="entry name" value="Aminotransferase_I/II_large"/>
</dbReference>
<keyword evidence="2" id="KW-0663">Pyridoxal phosphate</keyword>
<accession>A0A084JNH4</accession>
<dbReference type="Pfam" id="PF00155">
    <property type="entry name" value="Aminotran_1_2"/>
    <property type="match status" value="1"/>
</dbReference>
<dbReference type="EMBL" id="JPME01000010">
    <property type="protein sequence ID" value="KEZ90508.1"/>
    <property type="molecule type" value="Genomic_DNA"/>
</dbReference>
<dbReference type="InterPro" id="IPR015421">
    <property type="entry name" value="PyrdxlP-dep_Trfase_major"/>
</dbReference>
<reference evidence="6 7" key="1">
    <citation type="submission" date="2014-07" db="EMBL/GenBank/DDBJ databases">
        <title>Draft genome of Clostridium celerecrescens 152B isolated from sediments associated with methane hydrate from Krishna Godavari basin.</title>
        <authorList>
            <person name="Honkalas V.S."/>
            <person name="Dabir A.P."/>
            <person name="Arora P."/>
            <person name="Dhakephalkar P.K."/>
        </authorList>
    </citation>
    <scope>NUCLEOTIDE SEQUENCE [LARGE SCALE GENOMIC DNA]</scope>
    <source>
        <strain evidence="6 7">152B</strain>
    </source>
</reference>
<dbReference type="OrthoDB" id="9813612at2"/>
<dbReference type="Proteomes" id="UP000028525">
    <property type="component" value="Unassembled WGS sequence"/>
</dbReference>
<evidence type="ECO:0000259" key="4">
    <source>
        <dbReference type="Pfam" id="PF00155"/>
    </source>
</evidence>
<evidence type="ECO:0000313" key="6">
    <source>
        <dbReference type="EMBL" id="KEZ90508.1"/>
    </source>
</evidence>
<sequence length="602" mass="69118">MQAIILAAGMGRRLKKLTKDQPKCMITVNGIPMIERMMKQLDHCHLDRIIIVTGHKGEELQSFVSSLPLSTPVTYIDNPVYKTTNNIYSLYLAKDQLLMDDTILLESDLIFEQEVLTQIINDPYPNLALVAHFESWMDGTVVLLDEQDNIMKFLTRKDFRFEDIHSYYKTVNIYKFSRSFSTTHYVPFLEAYSKALGNNEYYEQVLKVISLLDDHDLKATRLENGFWYEIDDEQDLDIAESIFTDSQSRLTRLSKRFGGYWRYPGLLDFCYLVNPYFPNSRFMGEIKASFEVLTTSYPSGLDVNNLLAAKSLGLDRNQVLTGNGAAELIRPLLRSFNNSVGVLRPSFDEYGACSQNAIYFTVTTPDYTYTAQDIMDFYKDKELDALVLVNPDNPTGNYIPKNEVLSLAKYCKARSITLILDESFIDFSSAEESPSLMCQEILDEYTNLVLIKSISKSYGVPGLRLGLLTCSDPEIISLVRNELPIWNINSLAEYFLQIFEKYQSDYQEALAHFKRTREKLYQSLHSIRQLKLYPSQANFIMCEITDGCSATQIAELLLNRYNILVKDLSHKPGMEGREFIRIAVRTEADNERLADALKHILR</sequence>
<proteinExistence type="inferred from homology"/>
<dbReference type="InterPro" id="IPR025877">
    <property type="entry name" value="MobA-like_NTP_Trfase"/>
</dbReference>
<dbReference type="InterPro" id="IPR015424">
    <property type="entry name" value="PyrdxlP-dep_Trfase"/>
</dbReference>
<dbReference type="Pfam" id="PF12804">
    <property type="entry name" value="NTP_transf_3"/>
    <property type="match status" value="1"/>
</dbReference>
<dbReference type="CDD" id="cd00609">
    <property type="entry name" value="AAT_like"/>
    <property type="match status" value="1"/>
</dbReference>
<dbReference type="GO" id="GO:0016779">
    <property type="term" value="F:nucleotidyltransferase activity"/>
    <property type="evidence" value="ECO:0007669"/>
    <property type="project" value="UniProtKB-ARBA"/>
</dbReference>
<feature type="domain" description="Aminotransferase class I/classII large" evidence="4">
    <location>
        <begin position="310"/>
        <end position="597"/>
    </location>
</feature>
<name>A0A084JNH4_9FIRM</name>
<comment type="caution">
    <text evidence="6">The sequence shown here is derived from an EMBL/GenBank/DDBJ whole genome shotgun (WGS) entry which is preliminary data.</text>
</comment>
<dbReference type="GO" id="GO:0008483">
    <property type="term" value="F:transaminase activity"/>
    <property type="evidence" value="ECO:0007669"/>
    <property type="project" value="UniProtKB-KW"/>
</dbReference>
<evidence type="ECO:0000256" key="3">
    <source>
        <dbReference type="RuleBase" id="RU000481"/>
    </source>
</evidence>
<dbReference type="PANTHER" id="PTHR42885:SF1">
    <property type="entry name" value="THREONINE-PHOSPHATE DECARBOXYLASE"/>
    <property type="match status" value="1"/>
</dbReference>
<organism evidence="6 7">
    <name type="scientific">Lacrimispora celerecrescens</name>
    <dbReference type="NCBI Taxonomy" id="29354"/>
    <lineage>
        <taxon>Bacteria</taxon>
        <taxon>Bacillati</taxon>
        <taxon>Bacillota</taxon>
        <taxon>Clostridia</taxon>
        <taxon>Lachnospirales</taxon>
        <taxon>Lachnospiraceae</taxon>
        <taxon>Lacrimispora</taxon>
    </lineage>
</organism>
<dbReference type="Gene3D" id="3.90.550.10">
    <property type="entry name" value="Spore Coat Polysaccharide Biosynthesis Protein SpsA, Chain A"/>
    <property type="match status" value="1"/>
</dbReference>
<dbReference type="Gene3D" id="3.90.1150.10">
    <property type="entry name" value="Aspartate Aminotransferase, domain 1"/>
    <property type="match status" value="1"/>
</dbReference>
<keyword evidence="3 6" id="KW-0808">Transferase</keyword>
<keyword evidence="3 6" id="KW-0032">Aminotransferase</keyword>
<dbReference type="Gene3D" id="3.40.640.10">
    <property type="entry name" value="Type I PLP-dependent aspartate aminotransferase-like (Major domain)"/>
    <property type="match status" value="1"/>
</dbReference>
<dbReference type="SUPFAM" id="SSF53383">
    <property type="entry name" value="PLP-dependent transferases"/>
    <property type="match status" value="1"/>
</dbReference>
<protein>
    <recommendedName>
        <fullName evidence="3">Aminotransferase</fullName>
        <ecNumber evidence="3">2.6.1.-</ecNumber>
    </recommendedName>
</protein>
<dbReference type="PROSITE" id="PS00105">
    <property type="entry name" value="AA_TRANSFER_CLASS_1"/>
    <property type="match status" value="1"/>
</dbReference>
<dbReference type="GO" id="GO:0030170">
    <property type="term" value="F:pyridoxal phosphate binding"/>
    <property type="evidence" value="ECO:0007669"/>
    <property type="project" value="InterPro"/>
</dbReference>
<evidence type="ECO:0000259" key="5">
    <source>
        <dbReference type="Pfam" id="PF12804"/>
    </source>
</evidence>
<dbReference type="SUPFAM" id="SSF53448">
    <property type="entry name" value="Nucleotide-diphospho-sugar transferases"/>
    <property type="match status" value="1"/>
</dbReference>
<keyword evidence="7" id="KW-1185">Reference proteome</keyword>
<gene>
    <name evidence="6" type="ORF">IO98_06905</name>
</gene>
<evidence type="ECO:0000256" key="2">
    <source>
        <dbReference type="ARBA" id="ARBA00022898"/>
    </source>
</evidence>
<evidence type="ECO:0000313" key="7">
    <source>
        <dbReference type="Proteomes" id="UP000028525"/>
    </source>
</evidence>
<dbReference type="CDD" id="cd02523">
    <property type="entry name" value="PC_cytidylyltransferase"/>
    <property type="match status" value="1"/>
</dbReference>
<dbReference type="InterPro" id="IPR015422">
    <property type="entry name" value="PyrdxlP-dep_Trfase_small"/>
</dbReference>
<feature type="domain" description="MobA-like NTP transferase" evidence="5">
    <location>
        <begin position="3"/>
        <end position="122"/>
    </location>
</feature>